<dbReference type="EMBL" id="JAAPAO010000739">
    <property type="protein sequence ID" value="KAF4654380.1"/>
    <property type="molecule type" value="Genomic_DNA"/>
</dbReference>
<keyword evidence="1" id="KW-0732">Signal</keyword>
<organism evidence="2 3">
    <name type="scientific">Perkinsus chesapeaki</name>
    <name type="common">Clam parasite</name>
    <name type="synonym">Perkinsus andrewsi</name>
    <dbReference type="NCBI Taxonomy" id="330153"/>
    <lineage>
        <taxon>Eukaryota</taxon>
        <taxon>Sar</taxon>
        <taxon>Alveolata</taxon>
        <taxon>Perkinsozoa</taxon>
        <taxon>Perkinsea</taxon>
        <taxon>Perkinsida</taxon>
        <taxon>Perkinsidae</taxon>
        <taxon>Perkinsus</taxon>
    </lineage>
</organism>
<gene>
    <name evidence="2" type="ORF">FOL47_009999</name>
</gene>
<evidence type="ECO:0000256" key="1">
    <source>
        <dbReference type="SAM" id="SignalP"/>
    </source>
</evidence>
<dbReference type="Proteomes" id="UP000591131">
    <property type="component" value="Unassembled WGS sequence"/>
</dbReference>
<dbReference type="OrthoDB" id="423516at2759"/>
<feature type="signal peptide" evidence="1">
    <location>
        <begin position="1"/>
        <end position="23"/>
    </location>
</feature>
<sequence>MTNITPYFLRLLTSLHIYGMVHGIDWPSGTYLSYVLRPIDRIDFNPGLKDAYLTDPDGVMYVAKYNVDTESMVSIALQNDDLEHLKRDFPEWINDDTFKEIPFDAGENSVTVNYMKASVTYVNYD</sequence>
<proteinExistence type="predicted"/>
<feature type="chain" id="PRO_5029464525" evidence="1">
    <location>
        <begin position="24"/>
        <end position="125"/>
    </location>
</feature>
<evidence type="ECO:0000313" key="2">
    <source>
        <dbReference type="EMBL" id="KAF4654380.1"/>
    </source>
</evidence>
<keyword evidence="3" id="KW-1185">Reference proteome</keyword>
<comment type="caution">
    <text evidence="2">The sequence shown here is derived from an EMBL/GenBank/DDBJ whole genome shotgun (WGS) entry which is preliminary data.</text>
</comment>
<reference evidence="2 3" key="1">
    <citation type="submission" date="2020-04" db="EMBL/GenBank/DDBJ databases">
        <title>Perkinsus chesapeaki whole genome sequence.</title>
        <authorList>
            <person name="Bogema D.R."/>
        </authorList>
    </citation>
    <scope>NUCLEOTIDE SEQUENCE [LARGE SCALE GENOMIC DNA]</scope>
    <source>
        <strain evidence="2">ATCC PRA-425</strain>
    </source>
</reference>
<accession>A0A7J6L5D1</accession>
<protein>
    <submittedName>
        <fullName evidence="2">Uncharacterized protein</fullName>
    </submittedName>
</protein>
<evidence type="ECO:0000313" key="3">
    <source>
        <dbReference type="Proteomes" id="UP000591131"/>
    </source>
</evidence>
<name>A0A7J6L5D1_PERCH</name>
<dbReference type="AlphaFoldDB" id="A0A7J6L5D1"/>